<evidence type="ECO:0000256" key="1">
    <source>
        <dbReference type="SAM" id="Phobius"/>
    </source>
</evidence>
<evidence type="ECO:0000313" key="4">
    <source>
        <dbReference type="Proteomes" id="UP000807306"/>
    </source>
</evidence>
<proteinExistence type="predicted"/>
<protein>
    <recommendedName>
        <fullName evidence="2">DUF6534 domain-containing protein</fullName>
    </recommendedName>
</protein>
<dbReference type="InterPro" id="IPR045339">
    <property type="entry name" value="DUF6534"/>
</dbReference>
<dbReference type="OrthoDB" id="2738831at2759"/>
<dbReference type="PANTHER" id="PTHR40465">
    <property type="entry name" value="CHROMOSOME 1, WHOLE GENOME SHOTGUN SEQUENCE"/>
    <property type="match status" value="1"/>
</dbReference>
<feature type="transmembrane region" description="Helical" evidence="1">
    <location>
        <begin position="124"/>
        <end position="149"/>
    </location>
</feature>
<keyword evidence="4" id="KW-1185">Reference proteome</keyword>
<accession>A0A9P6ESJ9</accession>
<dbReference type="Proteomes" id="UP000807306">
    <property type="component" value="Unassembled WGS sequence"/>
</dbReference>
<dbReference type="Pfam" id="PF20152">
    <property type="entry name" value="DUF6534"/>
    <property type="match status" value="1"/>
</dbReference>
<dbReference type="PANTHER" id="PTHR40465:SF1">
    <property type="entry name" value="DUF6534 DOMAIN-CONTAINING PROTEIN"/>
    <property type="match status" value="1"/>
</dbReference>
<feature type="transmembrane region" description="Helical" evidence="1">
    <location>
        <begin position="161"/>
        <end position="187"/>
    </location>
</feature>
<feature type="transmembrane region" description="Helical" evidence="1">
    <location>
        <begin position="16"/>
        <end position="41"/>
    </location>
</feature>
<evidence type="ECO:0000313" key="3">
    <source>
        <dbReference type="EMBL" id="KAF9534073.1"/>
    </source>
</evidence>
<gene>
    <name evidence="3" type="ORF">CPB83DRAFT_422183</name>
</gene>
<keyword evidence="1" id="KW-0812">Transmembrane</keyword>
<feature type="transmembrane region" description="Helical" evidence="1">
    <location>
        <begin position="199"/>
        <end position="227"/>
    </location>
</feature>
<dbReference type="EMBL" id="MU157827">
    <property type="protein sequence ID" value="KAF9534073.1"/>
    <property type="molecule type" value="Genomic_DNA"/>
</dbReference>
<evidence type="ECO:0000259" key="2">
    <source>
        <dbReference type="Pfam" id="PF20152"/>
    </source>
</evidence>
<keyword evidence="1" id="KW-0472">Membrane</keyword>
<feature type="transmembrane region" description="Helical" evidence="1">
    <location>
        <begin position="90"/>
        <end position="112"/>
    </location>
</feature>
<feature type="transmembrane region" description="Helical" evidence="1">
    <location>
        <begin position="53"/>
        <end position="78"/>
    </location>
</feature>
<keyword evidence="1" id="KW-1133">Transmembrane helix</keyword>
<feature type="domain" description="DUF6534" evidence="2">
    <location>
        <begin position="172"/>
        <end position="258"/>
    </location>
</feature>
<comment type="caution">
    <text evidence="3">The sequence shown here is derived from an EMBL/GenBank/DDBJ whole genome shotgun (WGS) entry which is preliminary data.</text>
</comment>
<dbReference type="AlphaFoldDB" id="A0A9P6ESJ9"/>
<reference evidence="3" key="1">
    <citation type="submission" date="2020-11" db="EMBL/GenBank/DDBJ databases">
        <authorList>
            <consortium name="DOE Joint Genome Institute"/>
            <person name="Ahrendt S."/>
            <person name="Riley R."/>
            <person name="Andreopoulos W."/>
            <person name="Labutti K."/>
            <person name="Pangilinan J."/>
            <person name="Ruiz-Duenas F.J."/>
            <person name="Barrasa J.M."/>
            <person name="Sanchez-Garcia M."/>
            <person name="Camarero S."/>
            <person name="Miyauchi S."/>
            <person name="Serrano A."/>
            <person name="Linde D."/>
            <person name="Babiker R."/>
            <person name="Drula E."/>
            <person name="Ayuso-Fernandez I."/>
            <person name="Pacheco R."/>
            <person name="Padilla G."/>
            <person name="Ferreira P."/>
            <person name="Barriuso J."/>
            <person name="Kellner H."/>
            <person name="Castanera R."/>
            <person name="Alfaro M."/>
            <person name="Ramirez L."/>
            <person name="Pisabarro A.G."/>
            <person name="Kuo A."/>
            <person name="Tritt A."/>
            <person name="Lipzen A."/>
            <person name="He G."/>
            <person name="Yan M."/>
            <person name="Ng V."/>
            <person name="Cullen D."/>
            <person name="Martin F."/>
            <person name="Rosso M.-N."/>
            <person name="Henrissat B."/>
            <person name="Hibbett D."/>
            <person name="Martinez A.T."/>
            <person name="Grigoriev I.V."/>
        </authorList>
    </citation>
    <scope>NUCLEOTIDE SEQUENCE</scope>
    <source>
        <strain evidence="3">CBS 506.95</strain>
    </source>
</reference>
<feature type="transmembrane region" description="Helical" evidence="1">
    <location>
        <begin position="233"/>
        <end position="253"/>
    </location>
</feature>
<name>A0A9P6ESJ9_9AGAR</name>
<sequence length="321" mass="36066">MPVVDPQLPINMDTTYGAILLGLVCSAVLYGVTMLQTFIYYRKYPKDTHWLKFTVALLGVLDTLHLVFCTITIYWYLITNYSRPNALGRQIWALNLQTDFNGLAGFIVQMFFTRRVWRLSGKNVYLSGVIVLLSTIHFALGIVFTVEAFILVETYKFNKLIWVTVLGLGSAAGADILIAISLCYYLMKKKTGFPQTDSIIVSLISYSLTTGLLSGIIALICVISFAIMPSNYVWLAFFWLIGKVYVNSLLAALNSRDHLREQFLGRDGHDGTMIQFALSRSEHRHSQQIALERRTEKAKSPADVSSTVTVNVQTETKSGYI</sequence>
<organism evidence="3 4">
    <name type="scientific">Crepidotus variabilis</name>
    <dbReference type="NCBI Taxonomy" id="179855"/>
    <lineage>
        <taxon>Eukaryota</taxon>
        <taxon>Fungi</taxon>
        <taxon>Dikarya</taxon>
        <taxon>Basidiomycota</taxon>
        <taxon>Agaricomycotina</taxon>
        <taxon>Agaricomycetes</taxon>
        <taxon>Agaricomycetidae</taxon>
        <taxon>Agaricales</taxon>
        <taxon>Agaricineae</taxon>
        <taxon>Crepidotaceae</taxon>
        <taxon>Crepidotus</taxon>
    </lineage>
</organism>